<protein>
    <recommendedName>
        <fullName evidence="2">MINDY deubiquitinase domain-containing protein</fullName>
    </recommendedName>
</protein>
<dbReference type="AlphaFoldDB" id="A0A4Y7J5Y9"/>
<feature type="region of interest" description="Disordered" evidence="1">
    <location>
        <begin position="467"/>
        <end position="512"/>
    </location>
</feature>
<dbReference type="Gramene" id="RZC55361">
    <property type="protein sequence ID" value="RZC55361"/>
    <property type="gene ID" value="C5167_014217"/>
</dbReference>
<dbReference type="Proteomes" id="UP000316621">
    <property type="component" value="Chromosome 3"/>
</dbReference>
<dbReference type="InterPro" id="IPR033979">
    <property type="entry name" value="MINDY_domain"/>
</dbReference>
<dbReference type="PANTHER" id="PTHR18063:SF6">
    <property type="entry name" value="UBIQUITIN CARBOXYL-TERMINAL HYDROLASE"/>
    <property type="match status" value="1"/>
</dbReference>
<evidence type="ECO:0000256" key="1">
    <source>
        <dbReference type="SAM" id="MobiDB-lite"/>
    </source>
</evidence>
<dbReference type="STRING" id="3469.A0A4Y7J5Y9"/>
<feature type="domain" description="MINDY deubiquitinase" evidence="2">
    <location>
        <begin position="66"/>
        <end position="420"/>
    </location>
</feature>
<feature type="compositionally biased region" description="Polar residues" evidence="1">
    <location>
        <begin position="480"/>
        <end position="489"/>
    </location>
</feature>
<dbReference type="GO" id="GO:0004843">
    <property type="term" value="F:cysteine-type deubiquitinase activity"/>
    <property type="evidence" value="ECO:0007669"/>
    <property type="project" value="InterPro"/>
</dbReference>
<feature type="compositionally biased region" description="Acidic residues" evidence="1">
    <location>
        <begin position="499"/>
        <end position="512"/>
    </location>
</feature>
<gene>
    <name evidence="3" type="ORF">C5167_014217</name>
</gene>
<evidence type="ECO:0000259" key="2">
    <source>
        <dbReference type="Pfam" id="PF04424"/>
    </source>
</evidence>
<dbReference type="GO" id="GO:0005829">
    <property type="term" value="C:cytosol"/>
    <property type="evidence" value="ECO:0007669"/>
    <property type="project" value="TreeGrafter"/>
</dbReference>
<evidence type="ECO:0000313" key="3">
    <source>
        <dbReference type="EMBL" id="RZC55361.1"/>
    </source>
</evidence>
<feature type="compositionally biased region" description="Basic residues" evidence="1">
    <location>
        <begin position="467"/>
        <end position="478"/>
    </location>
</feature>
<dbReference type="OMA" id="FNCKFDS"/>
<dbReference type="PANTHER" id="PTHR18063">
    <property type="entry name" value="NF-E2 INDUCIBLE PROTEIN"/>
    <property type="match status" value="1"/>
</dbReference>
<dbReference type="GO" id="GO:0016807">
    <property type="term" value="F:cysteine-type carboxypeptidase activity"/>
    <property type="evidence" value="ECO:0007669"/>
    <property type="project" value="TreeGrafter"/>
</dbReference>
<sequence length="512" mass="57302">MSRANYKYLHTLRFCVPTFRKTFLRALTTFSLYSIWEIEKEKKQNHQEMASNQSTEGDSKPDDQQIFETKLIDYNGFQLRIVAQDKNGPCPLIAVCNVLLLRQKFHLVSLTVSADTLLEHVADQLCQGAASVAGDQNQDLSQALEALPRFRTGIDVNLRFDKIDGFVDMPELAVFRLLKIPLYHGWMVDPQDSDTAKAFGSKPYNRIIKEVADFRARNAGGEEKNVLLEDGGFHQKGKGDLEEQKALHKALALSSVSESAELDESGCSLHLDKAGHLSACDTTAILGPSATTGVNSSMDVRGPVDEREVVVAKQVERVCENDSERDLSPFIMRARGLLIDTFLENNKNQLTIYGLCALQEGLADGELCVFFCSNHFNTMTKCKNELYVLVTDQGYVSQTDLVWGKLNEVNGDTVFFTGDFKIFRQEAWIKDSWDEQKALTGTNNYLASSKSSALSNDEQLAAEFQRKKYKSKVQRRPTSKPASRVTTGLQVEPGHPEDLFDGADDYWNDSGF</sequence>
<dbReference type="InterPro" id="IPR007518">
    <property type="entry name" value="MINDY"/>
</dbReference>
<dbReference type="Pfam" id="PF04424">
    <property type="entry name" value="MINDY_DUB"/>
    <property type="match status" value="1"/>
</dbReference>
<evidence type="ECO:0000313" key="4">
    <source>
        <dbReference type="Proteomes" id="UP000316621"/>
    </source>
</evidence>
<name>A0A4Y7J5Y9_PAPSO</name>
<organism evidence="3 4">
    <name type="scientific">Papaver somniferum</name>
    <name type="common">Opium poppy</name>
    <dbReference type="NCBI Taxonomy" id="3469"/>
    <lineage>
        <taxon>Eukaryota</taxon>
        <taxon>Viridiplantae</taxon>
        <taxon>Streptophyta</taxon>
        <taxon>Embryophyta</taxon>
        <taxon>Tracheophyta</taxon>
        <taxon>Spermatophyta</taxon>
        <taxon>Magnoliopsida</taxon>
        <taxon>Ranunculales</taxon>
        <taxon>Papaveraceae</taxon>
        <taxon>Papaveroideae</taxon>
        <taxon>Papaver</taxon>
    </lineage>
</organism>
<dbReference type="GO" id="GO:1990380">
    <property type="term" value="F:K48-linked deubiquitinase activity"/>
    <property type="evidence" value="ECO:0007669"/>
    <property type="project" value="InterPro"/>
</dbReference>
<reference evidence="3 4" key="1">
    <citation type="journal article" date="2018" name="Science">
        <title>The opium poppy genome and morphinan production.</title>
        <authorList>
            <person name="Guo L."/>
            <person name="Winzer T."/>
            <person name="Yang X."/>
            <person name="Li Y."/>
            <person name="Ning Z."/>
            <person name="He Z."/>
            <person name="Teodor R."/>
            <person name="Lu Y."/>
            <person name="Bowser T.A."/>
            <person name="Graham I.A."/>
            <person name="Ye K."/>
        </authorList>
    </citation>
    <scope>NUCLEOTIDE SEQUENCE [LARGE SCALE GENOMIC DNA]</scope>
    <source>
        <strain evidence="4">cv. HN1</strain>
        <tissue evidence="3">Leaves</tissue>
    </source>
</reference>
<proteinExistence type="predicted"/>
<dbReference type="GO" id="GO:0071108">
    <property type="term" value="P:protein K48-linked deubiquitination"/>
    <property type="evidence" value="ECO:0007669"/>
    <property type="project" value="TreeGrafter"/>
</dbReference>
<accession>A0A4Y7J5Y9</accession>
<dbReference type="GO" id="GO:0071944">
    <property type="term" value="C:cell periphery"/>
    <property type="evidence" value="ECO:0007669"/>
    <property type="project" value="TreeGrafter"/>
</dbReference>
<keyword evidence="4" id="KW-1185">Reference proteome</keyword>
<dbReference type="EMBL" id="CM010717">
    <property type="protein sequence ID" value="RZC55361.1"/>
    <property type="molecule type" value="Genomic_DNA"/>
</dbReference>